<name>A0ABS3FYB3_9CYAN</name>
<sequence length="148" mass="16332">MSVFKRVQKGLTTLVLVLVLSVVTACSGGTPTAQQPNLISPSVTSLHNYAQLERGNTQTGENFGNWVVRNAKGLIQDAYVRDNDKLGVVITPEVRPNEVRELARSLAQGFHHNFPNQNLKVLVYAPDKQLILTADYDVQSQQIQYKAG</sequence>
<evidence type="ECO:0008006" key="4">
    <source>
        <dbReference type="Google" id="ProtNLM"/>
    </source>
</evidence>
<dbReference type="PROSITE" id="PS51257">
    <property type="entry name" value="PROKAR_LIPOPROTEIN"/>
    <property type="match status" value="1"/>
</dbReference>
<evidence type="ECO:0000256" key="1">
    <source>
        <dbReference type="SAM" id="SignalP"/>
    </source>
</evidence>
<dbReference type="Proteomes" id="UP000664844">
    <property type="component" value="Unassembled WGS sequence"/>
</dbReference>
<keyword evidence="3" id="KW-1185">Reference proteome</keyword>
<evidence type="ECO:0000313" key="2">
    <source>
        <dbReference type="EMBL" id="MBO0351312.1"/>
    </source>
</evidence>
<feature type="chain" id="PRO_5046306729" description="Lipoprotein" evidence="1">
    <location>
        <begin position="26"/>
        <end position="148"/>
    </location>
</feature>
<comment type="caution">
    <text evidence="2">The sequence shown here is derived from an EMBL/GenBank/DDBJ whole genome shotgun (WGS) entry which is preliminary data.</text>
</comment>
<dbReference type="EMBL" id="JAFLQW010000524">
    <property type="protein sequence ID" value="MBO0351312.1"/>
    <property type="molecule type" value="Genomic_DNA"/>
</dbReference>
<evidence type="ECO:0000313" key="3">
    <source>
        <dbReference type="Proteomes" id="UP000664844"/>
    </source>
</evidence>
<accession>A0ABS3FYB3</accession>
<protein>
    <recommendedName>
        <fullName evidence="4">Lipoprotein</fullName>
    </recommendedName>
</protein>
<feature type="signal peptide" evidence="1">
    <location>
        <begin position="1"/>
        <end position="25"/>
    </location>
</feature>
<proteinExistence type="predicted"/>
<keyword evidence="1" id="KW-0732">Signal</keyword>
<organism evidence="2 3">
    <name type="scientific">Phormidium pseudopriestleyi FRX01</name>
    <dbReference type="NCBI Taxonomy" id="1759528"/>
    <lineage>
        <taxon>Bacteria</taxon>
        <taxon>Bacillati</taxon>
        <taxon>Cyanobacteriota</taxon>
        <taxon>Cyanophyceae</taxon>
        <taxon>Oscillatoriophycideae</taxon>
        <taxon>Oscillatoriales</taxon>
        <taxon>Oscillatoriaceae</taxon>
        <taxon>Phormidium</taxon>
    </lineage>
</organism>
<dbReference type="RefSeq" id="WP_207089757.1">
    <property type="nucleotide sequence ID" value="NZ_JAFLQW010000524.1"/>
</dbReference>
<reference evidence="2 3" key="1">
    <citation type="submission" date="2021-03" db="EMBL/GenBank/DDBJ databases">
        <title>Metabolic Capacity of the Antarctic Cyanobacterium Phormidium pseudopriestleyi that Sustains Oxygenic Photosynthesis in the Presence of Hydrogen Sulfide.</title>
        <authorList>
            <person name="Lumian J.E."/>
            <person name="Jungblut A.D."/>
            <person name="Dillon M.L."/>
            <person name="Hawes I."/>
            <person name="Doran P.T."/>
            <person name="Mackey T.J."/>
            <person name="Dick G.J."/>
            <person name="Grettenberger C.L."/>
            <person name="Sumner D.Y."/>
        </authorList>
    </citation>
    <scope>NUCLEOTIDE SEQUENCE [LARGE SCALE GENOMIC DNA]</scope>
    <source>
        <strain evidence="2 3">FRX01</strain>
    </source>
</reference>
<gene>
    <name evidence="2" type="ORF">J0895_19975</name>
</gene>